<dbReference type="Proteomes" id="UP000006222">
    <property type="component" value="Unassembled WGS sequence"/>
</dbReference>
<dbReference type="CDD" id="cd07570">
    <property type="entry name" value="GAT_Gln-NAD-synth"/>
    <property type="match status" value="1"/>
</dbReference>
<dbReference type="Pfam" id="PF02540">
    <property type="entry name" value="NAD_synthase"/>
    <property type="match status" value="1"/>
</dbReference>
<feature type="compositionally biased region" description="Basic and acidic residues" evidence="9">
    <location>
        <begin position="337"/>
        <end position="349"/>
    </location>
</feature>
<evidence type="ECO:0000256" key="4">
    <source>
        <dbReference type="ARBA" id="ARBA00022741"/>
    </source>
</evidence>
<evidence type="ECO:0000256" key="5">
    <source>
        <dbReference type="ARBA" id="ARBA00022840"/>
    </source>
</evidence>
<evidence type="ECO:0000256" key="8">
    <source>
        <dbReference type="PIRNR" id="PIRNR006630"/>
    </source>
</evidence>
<feature type="binding site" evidence="7">
    <location>
        <begin position="402"/>
        <end position="409"/>
    </location>
    <ligand>
        <name>ATP</name>
        <dbReference type="ChEBI" id="CHEBI:30616"/>
    </ligand>
</feature>
<proteinExistence type="inferred from homology"/>
<dbReference type="PANTHER" id="PTHR23090">
    <property type="entry name" value="NH 3 /GLUTAMINE-DEPENDENT NAD + SYNTHETASE"/>
    <property type="match status" value="1"/>
</dbReference>
<dbReference type="AlphaFoldDB" id="F2B1K5"/>
<accession>F2B1K5</accession>
<dbReference type="SUPFAM" id="SSF52402">
    <property type="entry name" value="Adenine nucleotide alpha hydrolases-like"/>
    <property type="match status" value="1"/>
</dbReference>
<evidence type="ECO:0000256" key="2">
    <source>
        <dbReference type="ARBA" id="ARBA00007145"/>
    </source>
</evidence>
<dbReference type="PIRSF" id="PIRSF006630">
    <property type="entry name" value="NADS_GAT"/>
    <property type="match status" value="1"/>
</dbReference>
<keyword evidence="6 7" id="KW-0520">NAD</keyword>
<comment type="caution">
    <text evidence="11">The sequence shown here is derived from an EMBL/GenBank/DDBJ whole genome shotgun (WGS) entry which is preliminary data.</text>
</comment>
<comment type="pathway">
    <text evidence="1 7 8">Cofactor biosynthesis; NAD(+) biosynthesis; NAD(+) from deamido-NAD(+) (L-Gln route): step 1/1.</text>
</comment>
<keyword evidence="4 7" id="KW-0547">Nucleotide-binding</keyword>
<feature type="binding site" evidence="7">
    <location>
        <position position="530"/>
    </location>
    <ligand>
        <name>ATP</name>
        <dbReference type="ChEBI" id="CHEBI:30616"/>
    </ligand>
</feature>
<comment type="function">
    <text evidence="7">Catalyzes the ATP-dependent amidation of deamido-NAD to form NAD. Uses L-glutamine as a nitrogen source.</text>
</comment>
<feature type="active site" description="For glutaminase activity" evidence="7">
    <location>
        <position position="129"/>
    </location>
</feature>
<dbReference type="InterPro" id="IPR036526">
    <property type="entry name" value="C-N_Hydrolase_sf"/>
</dbReference>
<dbReference type="InterPro" id="IPR041856">
    <property type="entry name" value="NAD+_synth_C"/>
</dbReference>
<dbReference type="InterPro" id="IPR014445">
    <property type="entry name" value="Gln-dep_NAD_synthase"/>
</dbReference>
<dbReference type="GO" id="GO:0009435">
    <property type="term" value="P:NAD+ biosynthetic process"/>
    <property type="evidence" value="ECO:0007669"/>
    <property type="project" value="UniProtKB-UniRule"/>
</dbReference>
<evidence type="ECO:0000256" key="3">
    <source>
        <dbReference type="ARBA" id="ARBA00022598"/>
    </source>
</evidence>
<feature type="binding site" evidence="7">
    <location>
        <position position="669"/>
    </location>
    <ligand>
        <name>deamido-NAD(+)</name>
        <dbReference type="ChEBI" id="CHEBI:58437"/>
        <note>ligand shared between two neighboring subunits</note>
    </ligand>
</feature>
<evidence type="ECO:0000313" key="11">
    <source>
        <dbReference type="EMBL" id="EGF24209.1"/>
    </source>
</evidence>
<sequence>MTSSNELTFPKQRRQHGFYRIAAVSPKVVVADPAANAAETIQAMDAVVQQSDPDLILFPELGLSAYTCGDLFATQTLLDASLDALRTIATHSHSCDAAIIVGLPLRVGTSVMNVAALVRGGLIRGLVPKTFLPNYREFYEARHFREASATDPATVRIDRHDIPFGTDLLFQDGAATLGVEICEDLWVPVPPSSHAAIAGANVVVNLSASNELIGKAQWRRDLVVSQSGRLIAAYAYSSAGGGESTSDLVFGGHCLIAENGALIGESRRIGDTDDEDLPVQTQLIRDVDLQRLDHDRRVVGSFDDFQASLPRPYRTIDVAWAGSKKQSSSTTLLRTGKGNEKDATHSDQSDFNRLLRRVDPHPFVPDDLSKREERCGEILAIQTAGLVKRLQQLPADLPLTIGISGGLDSTLALLVAVSAVDQLKRDRKVIDAIIMPGFGTTQHTNDSATQLVEGLGVTSESIDIRPLALRTFLDIGHSPLGLAIDVSTEIDDLQSRLQKVDVNATDLKFENVQARLRTMLLMSRGFVLGTGDLSEQALGWSTYNGDHMSMYNVNASVPKTLVRYLVQYAADHRYRSSLHETLHRIADTPISPELLPPTEDGEIRQNTEASIGPYELHDFFLYHFVRGGCDVAKMCFMAEQTKFDLPHSAELIEATAKTFVRRFFQNQFKRNCVPDGPKIGSVSLSPRGDWRMPADASSAAFRD</sequence>
<gene>
    <name evidence="7" type="primary">nadE</name>
    <name evidence="11" type="ORF">RBWH47_02707</name>
</gene>
<dbReference type="EMBL" id="AFAR01000305">
    <property type="protein sequence ID" value="EGF24209.1"/>
    <property type="molecule type" value="Genomic_DNA"/>
</dbReference>
<dbReference type="GO" id="GO:0008795">
    <property type="term" value="F:NAD+ synthase activity"/>
    <property type="evidence" value="ECO:0007669"/>
    <property type="project" value="UniProtKB-UniRule"/>
</dbReference>
<feature type="active site" description="Proton acceptor; for glutaminase activity" evidence="7">
    <location>
        <position position="60"/>
    </location>
</feature>
<dbReference type="PROSITE" id="PS50263">
    <property type="entry name" value="CN_HYDROLASE"/>
    <property type="match status" value="1"/>
</dbReference>
<dbReference type="UniPathway" id="UPA00253">
    <property type="reaction ID" value="UER00334"/>
</dbReference>
<dbReference type="PATRIC" id="fig|991778.3.peg.6207"/>
<protein>
    <recommendedName>
        <fullName evidence="7 8">Glutamine-dependent NAD(+) synthetase</fullName>
        <ecNumber evidence="7 8">6.3.5.1</ecNumber>
    </recommendedName>
    <alternativeName>
        <fullName evidence="7 8">NAD(+) synthase [glutamine-hydrolyzing]</fullName>
    </alternativeName>
</protein>
<dbReference type="NCBIfam" id="NF002730">
    <property type="entry name" value="PRK02628.1"/>
    <property type="match status" value="1"/>
</dbReference>
<dbReference type="CDD" id="cd00553">
    <property type="entry name" value="NAD_synthase"/>
    <property type="match status" value="1"/>
</dbReference>
<dbReference type="GO" id="GO:0003952">
    <property type="term" value="F:NAD+ synthase (glutamine-hydrolyzing) activity"/>
    <property type="evidence" value="ECO:0007669"/>
    <property type="project" value="UniProtKB-UniRule"/>
</dbReference>
<evidence type="ECO:0000256" key="1">
    <source>
        <dbReference type="ARBA" id="ARBA00005188"/>
    </source>
</evidence>
<dbReference type="HAMAP" id="MF_02090">
    <property type="entry name" value="NadE_glutamine_dep"/>
    <property type="match status" value="1"/>
</dbReference>
<evidence type="ECO:0000256" key="6">
    <source>
        <dbReference type="ARBA" id="ARBA00023027"/>
    </source>
</evidence>
<dbReference type="GO" id="GO:0004359">
    <property type="term" value="F:glutaminase activity"/>
    <property type="evidence" value="ECO:0007669"/>
    <property type="project" value="InterPro"/>
</dbReference>
<feature type="binding site" evidence="7">
    <location>
        <position position="535"/>
    </location>
    <ligand>
        <name>deamido-NAD(+)</name>
        <dbReference type="ChEBI" id="CHEBI:58437"/>
        <note>ligand shared between two neighboring subunits</note>
    </ligand>
</feature>
<feature type="region of interest" description="Disordered" evidence="9">
    <location>
        <begin position="329"/>
        <end position="349"/>
    </location>
</feature>
<dbReference type="RefSeq" id="WP_007329765.1">
    <property type="nucleotide sequence ID" value="NZ_AFAR01000305.1"/>
</dbReference>
<keyword evidence="3 7" id="KW-0436">Ligase</keyword>
<dbReference type="InterPro" id="IPR003010">
    <property type="entry name" value="C-N_Hydrolase"/>
</dbReference>
<feature type="binding site" evidence="7">
    <location>
        <position position="511"/>
    </location>
    <ligand>
        <name>deamido-NAD(+)</name>
        <dbReference type="ChEBI" id="CHEBI:58437"/>
        <note>ligand shared between two neighboring subunits</note>
    </ligand>
</feature>
<dbReference type="EC" id="6.3.5.1" evidence="7 8"/>
<dbReference type="Gene3D" id="1.10.10.1140">
    <property type="entry name" value="Glutamine-dependent NAD+ synthetase, C-terminal domain"/>
    <property type="match status" value="1"/>
</dbReference>
<feature type="active site" description="Nucleophile; for glutaminase activity" evidence="7">
    <location>
        <position position="182"/>
    </location>
</feature>
<comment type="catalytic activity">
    <reaction evidence="7 8">
        <text>deamido-NAD(+) + L-glutamine + ATP + H2O = L-glutamate + AMP + diphosphate + NAD(+) + H(+)</text>
        <dbReference type="Rhea" id="RHEA:24384"/>
        <dbReference type="ChEBI" id="CHEBI:15377"/>
        <dbReference type="ChEBI" id="CHEBI:15378"/>
        <dbReference type="ChEBI" id="CHEBI:29985"/>
        <dbReference type="ChEBI" id="CHEBI:30616"/>
        <dbReference type="ChEBI" id="CHEBI:33019"/>
        <dbReference type="ChEBI" id="CHEBI:57540"/>
        <dbReference type="ChEBI" id="CHEBI:58359"/>
        <dbReference type="ChEBI" id="CHEBI:58437"/>
        <dbReference type="ChEBI" id="CHEBI:456215"/>
        <dbReference type="EC" id="6.3.5.1"/>
    </reaction>
</comment>
<dbReference type="InterPro" id="IPR014729">
    <property type="entry name" value="Rossmann-like_a/b/a_fold"/>
</dbReference>
<feature type="binding site" evidence="7">
    <location>
        <position position="209"/>
    </location>
    <ligand>
        <name>L-glutamine</name>
        <dbReference type="ChEBI" id="CHEBI:58359"/>
    </ligand>
</feature>
<feature type="domain" description="CN hydrolase" evidence="10">
    <location>
        <begin position="19"/>
        <end position="289"/>
    </location>
</feature>
<dbReference type="PANTHER" id="PTHR23090:SF9">
    <property type="entry name" value="GLUTAMINE-DEPENDENT NAD(+) SYNTHETASE"/>
    <property type="match status" value="1"/>
</dbReference>
<dbReference type="InterPro" id="IPR003694">
    <property type="entry name" value="NAD_synthase"/>
</dbReference>
<comment type="similarity">
    <text evidence="2 7 8">In the C-terminal section; belongs to the NAD synthetase family.</text>
</comment>
<dbReference type="GO" id="GO:0005737">
    <property type="term" value="C:cytoplasm"/>
    <property type="evidence" value="ECO:0007669"/>
    <property type="project" value="InterPro"/>
</dbReference>
<evidence type="ECO:0000313" key="12">
    <source>
        <dbReference type="Proteomes" id="UP000006222"/>
    </source>
</evidence>
<dbReference type="InterPro" id="IPR022310">
    <property type="entry name" value="NAD/GMP_synthase"/>
</dbReference>
<organism evidence="11 12">
    <name type="scientific">Rhodopirellula baltica WH47</name>
    <dbReference type="NCBI Taxonomy" id="991778"/>
    <lineage>
        <taxon>Bacteria</taxon>
        <taxon>Pseudomonadati</taxon>
        <taxon>Planctomycetota</taxon>
        <taxon>Planctomycetia</taxon>
        <taxon>Pirellulales</taxon>
        <taxon>Pirellulaceae</taxon>
        <taxon>Rhodopirellula</taxon>
    </lineage>
</organism>
<dbReference type="GO" id="GO:0005524">
    <property type="term" value="F:ATP binding"/>
    <property type="evidence" value="ECO:0007669"/>
    <property type="project" value="UniProtKB-UniRule"/>
</dbReference>
<dbReference type="Gene3D" id="3.40.50.620">
    <property type="entry name" value="HUPs"/>
    <property type="match status" value="1"/>
</dbReference>
<keyword evidence="5 7" id="KW-0067">ATP-binding</keyword>
<dbReference type="Gene3D" id="3.60.110.10">
    <property type="entry name" value="Carbon-nitrogen hydrolase"/>
    <property type="match status" value="1"/>
</dbReference>
<feature type="binding site" evidence="7">
    <location>
        <begin position="540"/>
        <end position="543"/>
    </location>
    <ligand>
        <name>deamido-NAD(+)</name>
        <dbReference type="ChEBI" id="CHEBI:58437"/>
        <note>ligand shared between two neighboring subunits</note>
    </ligand>
</feature>
<dbReference type="Pfam" id="PF00795">
    <property type="entry name" value="CN_hydrolase"/>
    <property type="match status" value="1"/>
</dbReference>
<feature type="binding site" evidence="7">
    <location>
        <position position="215"/>
    </location>
    <ligand>
        <name>L-glutamine</name>
        <dbReference type="ChEBI" id="CHEBI:58359"/>
    </ligand>
</feature>
<feature type="binding site" evidence="7">
    <location>
        <position position="135"/>
    </location>
    <ligand>
        <name>L-glutamine</name>
        <dbReference type="ChEBI" id="CHEBI:58359"/>
    </ligand>
</feature>
<reference evidence="11 12" key="1">
    <citation type="journal article" date="2013" name="Mar. Genomics">
        <title>Expression of sulfatases in Rhodopirellula baltica and the diversity of sulfatases in the genus Rhodopirellula.</title>
        <authorList>
            <person name="Wegner C.E."/>
            <person name="Richter-Heitmann T."/>
            <person name="Klindworth A."/>
            <person name="Klockow C."/>
            <person name="Richter M."/>
            <person name="Achstetter T."/>
            <person name="Glockner F.O."/>
            <person name="Harder J."/>
        </authorList>
    </citation>
    <scope>NUCLEOTIDE SEQUENCE [LARGE SCALE GENOMIC DNA]</scope>
    <source>
        <strain evidence="11 12">WH47</strain>
    </source>
</reference>
<evidence type="ECO:0000259" key="10">
    <source>
        <dbReference type="PROSITE" id="PS50263"/>
    </source>
</evidence>
<evidence type="ECO:0000256" key="7">
    <source>
        <dbReference type="HAMAP-Rule" id="MF_02090"/>
    </source>
</evidence>
<evidence type="ECO:0000256" key="9">
    <source>
        <dbReference type="SAM" id="MobiDB-lite"/>
    </source>
</evidence>
<name>F2B1K5_RHOBT</name>
<dbReference type="SUPFAM" id="SSF56317">
    <property type="entry name" value="Carbon-nitrogen hydrolase"/>
    <property type="match status" value="1"/>
</dbReference>